<evidence type="ECO:0000313" key="3">
    <source>
        <dbReference type="Proteomes" id="UP000245802"/>
    </source>
</evidence>
<name>A0A2Z3H339_9BACT</name>
<organism evidence="2 3">
    <name type="scientific">Gemmata obscuriglobus</name>
    <dbReference type="NCBI Taxonomy" id="114"/>
    <lineage>
        <taxon>Bacteria</taxon>
        <taxon>Pseudomonadati</taxon>
        <taxon>Planctomycetota</taxon>
        <taxon>Planctomycetia</taxon>
        <taxon>Gemmatales</taxon>
        <taxon>Gemmataceae</taxon>
        <taxon>Gemmata</taxon>
    </lineage>
</organism>
<protein>
    <recommendedName>
        <fullName evidence="1">NAD-dependent epimerase/dehydratase domain-containing protein</fullName>
    </recommendedName>
</protein>
<dbReference type="EMBL" id="CP025958">
    <property type="protein sequence ID" value="AWM39271.1"/>
    <property type="molecule type" value="Genomic_DNA"/>
</dbReference>
<gene>
    <name evidence="2" type="ORF">C1280_21295</name>
</gene>
<dbReference type="InterPro" id="IPR036291">
    <property type="entry name" value="NAD(P)-bd_dom_sf"/>
</dbReference>
<proteinExistence type="predicted"/>
<dbReference type="OrthoDB" id="9801785at2"/>
<dbReference type="Pfam" id="PF01370">
    <property type="entry name" value="Epimerase"/>
    <property type="match status" value="1"/>
</dbReference>
<accession>A0A2Z3H339</accession>
<dbReference type="AlphaFoldDB" id="A0A2Z3H339"/>
<feature type="domain" description="NAD-dependent epimerase/dehydratase" evidence="1">
    <location>
        <begin position="384"/>
        <end position="462"/>
    </location>
</feature>
<reference evidence="2 3" key="1">
    <citation type="submission" date="2018-01" db="EMBL/GenBank/DDBJ databases">
        <title>G. obscuriglobus.</title>
        <authorList>
            <person name="Franke J."/>
            <person name="Blomberg W."/>
            <person name="Selmecki A."/>
        </authorList>
    </citation>
    <scope>NUCLEOTIDE SEQUENCE [LARGE SCALE GENOMIC DNA]</scope>
    <source>
        <strain evidence="2 3">DSM 5831</strain>
    </source>
</reference>
<evidence type="ECO:0000259" key="1">
    <source>
        <dbReference type="Pfam" id="PF01370"/>
    </source>
</evidence>
<dbReference type="KEGG" id="gog:C1280_21295"/>
<evidence type="ECO:0000313" key="2">
    <source>
        <dbReference type="EMBL" id="AWM39271.1"/>
    </source>
</evidence>
<dbReference type="InterPro" id="IPR001509">
    <property type="entry name" value="Epimerase_deHydtase"/>
</dbReference>
<keyword evidence="3" id="KW-1185">Reference proteome</keyword>
<dbReference type="SUPFAM" id="SSF51735">
    <property type="entry name" value="NAD(P)-binding Rossmann-fold domains"/>
    <property type="match status" value="1"/>
</dbReference>
<dbReference type="Proteomes" id="UP000245802">
    <property type="component" value="Chromosome"/>
</dbReference>
<sequence length="646" mass="69784">MRLLIFGRLRAAGGLHLAGRDRFRPVRVAVRPRHLGPGFGLCPFQPGQFLAAVLEPLLKLLKRLVHLLVLRIAQRLPLQVGQLVPLHVGAQLLQVVVYDFQVREGGSEFFLERLHRRDVFFDPLDQYHALFEHLQRRRVLLHGVRVGRHFLTHGIKGGDGVALRPVHRGGVGVHLFLNALQFDLDRVDGPHPLVLGRRAGVELVFFHEFGPRLALATHFPAQLDDTGRRVVVERDRDQRHDAQDGAAEHPPEHRDVLLVLLGRRLVAAGVGRGPGGLVGGQFAGLFKRLVRLNAALGAHRIPSLVTSAAREGLPRVPECGPAGIAEVPPLRNPTSATTDRRNRAAVRLDREPRAAIPWGLTHVTTRNGGAPVSESTSPWAGRRVLVTGCTGLLGAAVCHELFDRGAAVVGLIHERSGADIFAPGQGGRVHFVRGRADNVFRLHSAMAVHEVSAVFHLAAAEPFAADRGTPAVLDAVRLYSRRVPVVAARPLQPFTLTGHAEPLGGLSVARFGAVFGPGDRKVFRTAPATALALHGGEGLPPLLDGPATDHVFVRDAARACLRVAEDVAVRGPGDYPFRSGWVLSDRRFGAAMRDVFNGAAPTLPDVAPPANPLGWAPETSFTEALQETLDWYGTLARPGGRARAAA</sequence>
<dbReference type="Gene3D" id="3.40.50.720">
    <property type="entry name" value="NAD(P)-binding Rossmann-like Domain"/>
    <property type="match status" value="2"/>
</dbReference>